<gene>
    <name evidence="1" type="ORF">VKT23_006743</name>
</gene>
<keyword evidence="2" id="KW-1185">Reference proteome</keyword>
<accession>A0ABR1JRZ7</accession>
<sequence>MSSKTYSRLPTLTEWSVDHIRAVFEAPTDSHALQAISETFSTSLSASVNGRPLNRSGVENLVLAMRRDAASTGLKVDWERTLEVPDDANTNRDGSFGGFYTISGLQKQIPGSHTPMDFIRHKTVTVRIESQVGDQFIDSRKIVSLVFVATDFPVPPPACKEGSLALATQAIPLTR</sequence>
<protein>
    <submittedName>
        <fullName evidence="1">Uncharacterized protein</fullName>
    </submittedName>
</protein>
<comment type="caution">
    <text evidence="1">The sequence shown here is derived from an EMBL/GenBank/DDBJ whole genome shotgun (WGS) entry which is preliminary data.</text>
</comment>
<dbReference type="Proteomes" id="UP001498398">
    <property type="component" value="Unassembled WGS sequence"/>
</dbReference>
<evidence type="ECO:0000313" key="2">
    <source>
        <dbReference type="Proteomes" id="UP001498398"/>
    </source>
</evidence>
<evidence type="ECO:0000313" key="1">
    <source>
        <dbReference type="EMBL" id="KAK7463388.1"/>
    </source>
</evidence>
<reference evidence="1 2" key="1">
    <citation type="submission" date="2024-01" db="EMBL/GenBank/DDBJ databases">
        <title>A draft genome for the cacao thread blight pathogen Marasmiellus scandens.</title>
        <authorList>
            <person name="Baruah I.K."/>
            <person name="Leung J."/>
            <person name="Bukari Y."/>
            <person name="Amoako-Attah I."/>
            <person name="Meinhardt L.W."/>
            <person name="Bailey B.A."/>
            <person name="Cohen S.P."/>
        </authorList>
    </citation>
    <scope>NUCLEOTIDE SEQUENCE [LARGE SCALE GENOMIC DNA]</scope>
    <source>
        <strain evidence="1 2">GH-19</strain>
    </source>
</reference>
<organism evidence="1 2">
    <name type="scientific">Marasmiellus scandens</name>
    <dbReference type="NCBI Taxonomy" id="2682957"/>
    <lineage>
        <taxon>Eukaryota</taxon>
        <taxon>Fungi</taxon>
        <taxon>Dikarya</taxon>
        <taxon>Basidiomycota</taxon>
        <taxon>Agaricomycotina</taxon>
        <taxon>Agaricomycetes</taxon>
        <taxon>Agaricomycetidae</taxon>
        <taxon>Agaricales</taxon>
        <taxon>Marasmiineae</taxon>
        <taxon>Omphalotaceae</taxon>
        <taxon>Marasmiellus</taxon>
    </lineage>
</organism>
<dbReference type="EMBL" id="JBANRG010000009">
    <property type="protein sequence ID" value="KAK7463388.1"/>
    <property type="molecule type" value="Genomic_DNA"/>
</dbReference>
<name>A0ABR1JRZ7_9AGAR</name>
<proteinExistence type="predicted"/>